<organism evidence="8 9">
    <name type="scientific">Microvirga terrae</name>
    <dbReference type="NCBI Taxonomy" id="2740529"/>
    <lineage>
        <taxon>Bacteria</taxon>
        <taxon>Pseudomonadati</taxon>
        <taxon>Pseudomonadota</taxon>
        <taxon>Alphaproteobacteria</taxon>
        <taxon>Hyphomicrobiales</taxon>
        <taxon>Methylobacteriaceae</taxon>
        <taxon>Microvirga</taxon>
    </lineage>
</organism>
<keyword evidence="4 6" id="KW-1133">Transmembrane helix</keyword>
<feature type="domain" description="Type II secretion system protein GspF" evidence="7">
    <location>
        <begin position="165"/>
        <end position="289"/>
    </location>
</feature>
<evidence type="ECO:0000259" key="7">
    <source>
        <dbReference type="Pfam" id="PF00482"/>
    </source>
</evidence>
<sequence>MLSPEFIPVLAAALAAVCVGGVAISMFYARVGRRTEADKRLAAIATWDGPVGRAVGSDESSRKRSIEITLRNLEEQQKVRRGVKPSLTIRMQQAGLTWSKKTYLLACLAAGALALMTALAVLGVSPLPAVGFGLAGGLLLPHFYVSRRRAARLRDFTSDFPNAVDVIVRGVKAGLPLVDCLRIIASEAKEPVRSEFKAILDDQTLGVPMDQAVQRLPERIPIAEASFFAIVISLQSRSGGSLSEALGNLSRVLRERKKMAGKIRAMSSEAKTSAAIIGALPAVVTCMLYLTAPDYISLLFNTLIGKVVVAGSLIWMGMGILMMRKMINFDF</sequence>
<evidence type="ECO:0000313" key="8">
    <source>
        <dbReference type="EMBL" id="UVF18493.1"/>
    </source>
</evidence>
<gene>
    <name evidence="8" type="ORF">HPT29_018660</name>
</gene>
<dbReference type="RefSeq" id="WP_173947984.1">
    <property type="nucleotide sequence ID" value="NZ_CP102845.1"/>
</dbReference>
<evidence type="ECO:0000256" key="2">
    <source>
        <dbReference type="ARBA" id="ARBA00022475"/>
    </source>
</evidence>
<keyword evidence="3 6" id="KW-0812">Transmembrane</keyword>
<protein>
    <submittedName>
        <fullName evidence="8">Type II secretion system F family protein</fullName>
    </submittedName>
</protein>
<feature type="transmembrane region" description="Helical" evidence="6">
    <location>
        <begin position="272"/>
        <end position="292"/>
    </location>
</feature>
<keyword evidence="2" id="KW-1003">Cell membrane</keyword>
<reference evidence="8" key="1">
    <citation type="submission" date="2022-08" db="EMBL/GenBank/DDBJ databases">
        <title>Microvirga terrae sp. nov., isolated from soil.</title>
        <authorList>
            <person name="Kim K.H."/>
            <person name="Seo Y.L."/>
            <person name="Kim J.M."/>
            <person name="Lee J.K."/>
            <person name="Han D.M."/>
            <person name="Jeon C.O."/>
        </authorList>
    </citation>
    <scope>NUCLEOTIDE SEQUENCE</scope>
    <source>
        <strain evidence="8">R24</strain>
    </source>
</reference>
<keyword evidence="5 6" id="KW-0472">Membrane</keyword>
<evidence type="ECO:0000256" key="4">
    <source>
        <dbReference type="ARBA" id="ARBA00022989"/>
    </source>
</evidence>
<evidence type="ECO:0000256" key="5">
    <source>
        <dbReference type="ARBA" id="ARBA00023136"/>
    </source>
</evidence>
<name>A0ABY5RNC0_9HYPH</name>
<dbReference type="InterPro" id="IPR042094">
    <property type="entry name" value="T2SS_GspF_sf"/>
</dbReference>
<dbReference type="EMBL" id="CP102845">
    <property type="protein sequence ID" value="UVF18493.1"/>
    <property type="molecule type" value="Genomic_DNA"/>
</dbReference>
<feature type="transmembrane region" description="Helical" evidence="6">
    <location>
        <begin position="127"/>
        <end position="145"/>
    </location>
</feature>
<evidence type="ECO:0000256" key="1">
    <source>
        <dbReference type="ARBA" id="ARBA00004651"/>
    </source>
</evidence>
<feature type="transmembrane region" description="Helical" evidence="6">
    <location>
        <begin position="6"/>
        <end position="29"/>
    </location>
</feature>
<dbReference type="PANTHER" id="PTHR35007:SF1">
    <property type="entry name" value="PILUS ASSEMBLY PROTEIN"/>
    <property type="match status" value="1"/>
</dbReference>
<evidence type="ECO:0000313" key="9">
    <source>
        <dbReference type="Proteomes" id="UP001017257"/>
    </source>
</evidence>
<proteinExistence type="predicted"/>
<evidence type="ECO:0000256" key="6">
    <source>
        <dbReference type="SAM" id="Phobius"/>
    </source>
</evidence>
<feature type="transmembrane region" description="Helical" evidence="6">
    <location>
        <begin position="102"/>
        <end position="121"/>
    </location>
</feature>
<feature type="transmembrane region" description="Helical" evidence="6">
    <location>
        <begin position="298"/>
        <end position="321"/>
    </location>
</feature>
<accession>A0ABY5RNC0</accession>
<keyword evidence="9" id="KW-1185">Reference proteome</keyword>
<comment type="subcellular location">
    <subcellularLocation>
        <location evidence="1">Cell membrane</location>
        <topology evidence="1">Multi-pass membrane protein</topology>
    </subcellularLocation>
</comment>
<evidence type="ECO:0000256" key="3">
    <source>
        <dbReference type="ARBA" id="ARBA00022692"/>
    </source>
</evidence>
<dbReference type="Proteomes" id="UP001017257">
    <property type="component" value="Chromosome"/>
</dbReference>
<dbReference type="Gene3D" id="1.20.81.30">
    <property type="entry name" value="Type II secretion system (T2SS), domain F"/>
    <property type="match status" value="1"/>
</dbReference>
<dbReference type="PANTHER" id="PTHR35007">
    <property type="entry name" value="INTEGRAL MEMBRANE PROTEIN-RELATED"/>
    <property type="match status" value="1"/>
</dbReference>
<dbReference type="InterPro" id="IPR018076">
    <property type="entry name" value="T2SS_GspF_dom"/>
</dbReference>
<dbReference type="Pfam" id="PF00482">
    <property type="entry name" value="T2SSF"/>
    <property type="match status" value="1"/>
</dbReference>